<comment type="caution">
    <text evidence="1">The sequence shown here is derived from an EMBL/GenBank/DDBJ whole genome shotgun (WGS) entry which is preliminary data.</text>
</comment>
<dbReference type="InterPro" id="IPR006311">
    <property type="entry name" value="TAT_signal"/>
</dbReference>
<protein>
    <submittedName>
        <fullName evidence="1">Pilus assembly protein CpaB</fullName>
    </submittedName>
</protein>
<reference evidence="1 2" key="1">
    <citation type="submission" date="2020-08" db="EMBL/GenBank/DDBJ databases">
        <title>Genomic Encyclopedia of Archaeal and Bacterial Type Strains, Phase II (KMG-II): from individual species to whole genera.</title>
        <authorList>
            <person name="Goeker M."/>
        </authorList>
    </citation>
    <scope>NUCLEOTIDE SEQUENCE [LARGE SCALE GENOMIC DNA]</scope>
    <source>
        <strain evidence="1 2">DSM 23288</strain>
    </source>
</reference>
<dbReference type="EMBL" id="JACHNU010000008">
    <property type="protein sequence ID" value="MBB4664725.1"/>
    <property type="molecule type" value="Genomic_DNA"/>
</dbReference>
<organism evidence="1 2">
    <name type="scientific">Conexibacter arvalis</name>
    <dbReference type="NCBI Taxonomy" id="912552"/>
    <lineage>
        <taxon>Bacteria</taxon>
        <taxon>Bacillati</taxon>
        <taxon>Actinomycetota</taxon>
        <taxon>Thermoleophilia</taxon>
        <taxon>Solirubrobacterales</taxon>
        <taxon>Conexibacteraceae</taxon>
        <taxon>Conexibacter</taxon>
    </lineage>
</organism>
<dbReference type="PROSITE" id="PS51318">
    <property type="entry name" value="TAT"/>
    <property type="match status" value="1"/>
</dbReference>
<proteinExistence type="predicted"/>
<name>A0A840IK75_9ACTN</name>
<keyword evidence="2" id="KW-1185">Reference proteome</keyword>
<dbReference type="Proteomes" id="UP000585272">
    <property type="component" value="Unassembled WGS sequence"/>
</dbReference>
<accession>A0A840IK75</accession>
<dbReference type="AlphaFoldDB" id="A0A840IK75"/>
<evidence type="ECO:0000313" key="1">
    <source>
        <dbReference type="EMBL" id="MBB4664725.1"/>
    </source>
</evidence>
<gene>
    <name evidence="1" type="ORF">BDZ31_004340</name>
</gene>
<sequence>MSRRRRALLLLALALLLGGLAASSVSRREAALEEALGPLRTVLVTSAPVAAGDPLADARPVLRTLPTRWAPPDALVSAAALREARAAVALPAGTYVTRAALRAPGAAAGLPVGPGERVADLVAHGDPDAVVAGARVDVLVTRDGDGTRVGATVLALEDVEVLSAAPAAVEEASAGAEGADGRRVAVALRVSVRQAVYLAAAQSFARELRLLPRAPGDRGRGRTGLAVDERLR</sequence>
<dbReference type="RefSeq" id="WP_183345011.1">
    <property type="nucleotide sequence ID" value="NZ_JACHNU010000008.1"/>
</dbReference>
<evidence type="ECO:0000313" key="2">
    <source>
        <dbReference type="Proteomes" id="UP000585272"/>
    </source>
</evidence>